<reference evidence="1 2" key="1">
    <citation type="submission" date="2022-01" db="EMBL/GenBank/DDBJ databases">
        <title>A chromosomal length assembly of Cordylochernes scorpioides.</title>
        <authorList>
            <person name="Zeh D."/>
            <person name="Zeh J."/>
        </authorList>
    </citation>
    <scope>NUCLEOTIDE SEQUENCE [LARGE SCALE GENOMIC DNA]</scope>
    <source>
        <strain evidence="1">IN4F17</strain>
        <tissue evidence="1">Whole Body</tissue>
    </source>
</reference>
<organism evidence="1 2">
    <name type="scientific">Cordylochernes scorpioides</name>
    <dbReference type="NCBI Taxonomy" id="51811"/>
    <lineage>
        <taxon>Eukaryota</taxon>
        <taxon>Metazoa</taxon>
        <taxon>Ecdysozoa</taxon>
        <taxon>Arthropoda</taxon>
        <taxon>Chelicerata</taxon>
        <taxon>Arachnida</taxon>
        <taxon>Pseudoscorpiones</taxon>
        <taxon>Cheliferoidea</taxon>
        <taxon>Chernetidae</taxon>
        <taxon>Cordylochernes</taxon>
    </lineage>
</organism>
<dbReference type="Proteomes" id="UP001235939">
    <property type="component" value="Chromosome 01"/>
</dbReference>
<evidence type="ECO:0000313" key="1">
    <source>
        <dbReference type="EMBL" id="UYV61366.1"/>
    </source>
</evidence>
<proteinExistence type="predicted"/>
<sequence length="262" mass="30285">MDGSSALLFASTSSIANVRVLLKAGADIYRELMHVVNEAGADANIRFGQRYSGSSAFFCYLKFGFHIEDEAWNRLMRDMRETLMEIADIQLDILLENFREIPHSIHKHSLIRIMVKNYVLLKLELNKPNSIASINELSKWWDDCSDQVNKMQNHVLGKGSVNLRKYLNERDPNIRAHMLFKAGIITQDRIELEISWCHKNFPNYAESIHNRFNQDLKRGQILYSWNFITIKNKFGKLNSLIRSKIGEQLTTTMALEHVKPSG</sequence>
<keyword evidence="2" id="KW-1185">Reference proteome</keyword>
<accession>A0ABY6JZA5</accession>
<evidence type="ECO:0000313" key="2">
    <source>
        <dbReference type="Proteomes" id="UP001235939"/>
    </source>
</evidence>
<protein>
    <submittedName>
        <fullName evidence="1">Uncharacterized protein</fullName>
    </submittedName>
</protein>
<dbReference type="EMBL" id="CP092863">
    <property type="protein sequence ID" value="UYV61366.1"/>
    <property type="molecule type" value="Genomic_DNA"/>
</dbReference>
<gene>
    <name evidence="1" type="ORF">LAZ67_1004575</name>
</gene>
<name>A0ABY6JZA5_9ARAC</name>